<dbReference type="PANTHER" id="PTHR24637:SF421">
    <property type="entry name" value="CUTICLE COLLAGEN DPY-2"/>
    <property type="match status" value="1"/>
</dbReference>
<name>A0A0F8XII6_9ZZZZ</name>
<feature type="region of interest" description="Disordered" evidence="1">
    <location>
        <begin position="22"/>
        <end position="99"/>
    </location>
</feature>
<gene>
    <name evidence="2" type="ORF">LCGC14_2939390</name>
</gene>
<dbReference type="InterPro" id="IPR008160">
    <property type="entry name" value="Collagen"/>
</dbReference>
<evidence type="ECO:0000256" key="1">
    <source>
        <dbReference type="SAM" id="MobiDB-lite"/>
    </source>
</evidence>
<proteinExistence type="predicted"/>
<organism evidence="2">
    <name type="scientific">marine sediment metagenome</name>
    <dbReference type="NCBI Taxonomy" id="412755"/>
    <lineage>
        <taxon>unclassified sequences</taxon>
        <taxon>metagenomes</taxon>
        <taxon>ecological metagenomes</taxon>
    </lineage>
</organism>
<dbReference type="AlphaFoldDB" id="A0A0F8XII6"/>
<feature type="compositionally biased region" description="Low complexity" evidence="1">
    <location>
        <begin position="63"/>
        <end position="75"/>
    </location>
</feature>
<evidence type="ECO:0000313" key="2">
    <source>
        <dbReference type="EMBL" id="KKK68902.1"/>
    </source>
</evidence>
<accession>A0A0F8XII6</accession>
<sequence>MRNGMKLVAAVLALALLVACSGSPGSPGEPGSPGAQGTVGNTGVSGSQGERGQAGPPGPVGPPGEQGQQGPQGPQGAPGGPGAVGEQGPPGPAGEPGYYRPQAIVISPQVVTSEDGGVVSVYGWGFAVNSQVLLAVYYSKGGDEASSGGLVRTSSQGLFEIRLTVPSGVKVGTYPVHAAEMVAGQAGFRMVAATLVVYK</sequence>
<dbReference type="PROSITE" id="PS51257">
    <property type="entry name" value="PROKAR_LIPOPROTEIN"/>
    <property type="match status" value="1"/>
</dbReference>
<evidence type="ECO:0008006" key="3">
    <source>
        <dbReference type="Google" id="ProtNLM"/>
    </source>
</evidence>
<dbReference type="PANTHER" id="PTHR24637">
    <property type="entry name" value="COLLAGEN"/>
    <property type="match status" value="1"/>
</dbReference>
<dbReference type="EMBL" id="LAZR01058917">
    <property type="protein sequence ID" value="KKK68902.1"/>
    <property type="molecule type" value="Genomic_DNA"/>
</dbReference>
<feature type="compositionally biased region" description="Gly residues" evidence="1">
    <location>
        <begin position="76"/>
        <end position="85"/>
    </location>
</feature>
<feature type="compositionally biased region" description="Polar residues" evidence="1">
    <location>
        <begin position="38"/>
        <end position="50"/>
    </location>
</feature>
<comment type="caution">
    <text evidence="2">The sequence shown here is derived from an EMBL/GenBank/DDBJ whole genome shotgun (WGS) entry which is preliminary data.</text>
</comment>
<dbReference type="Pfam" id="PF01391">
    <property type="entry name" value="Collagen"/>
    <property type="match status" value="1"/>
</dbReference>
<protein>
    <recommendedName>
        <fullName evidence="3">Collagen-like protein</fullName>
    </recommendedName>
</protein>
<reference evidence="2" key="1">
    <citation type="journal article" date="2015" name="Nature">
        <title>Complex archaea that bridge the gap between prokaryotes and eukaryotes.</title>
        <authorList>
            <person name="Spang A."/>
            <person name="Saw J.H."/>
            <person name="Jorgensen S.L."/>
            <person name="Zaremba-Niedzwiedzka K."/>
            <person name="Martijn J."/>
            <person name="Lind A.E."/>
            <person name="van Eijk R."/>
            <person name="Schleper C."/>
            <person name="Guy L."/>
            <person name="Ettema T.J."/>
        </authorList>
    </citation>
    <scope>NUCLEOTIDE SEQUENCE</scope>
</reference>